<dbReference type="GeneID" id="28731395"/>
<dbReference type="InterPro" id="IPR036812">
    <property type="entry name" value="NAD(P)_OxRdtase_dom_sf"/>
</dbReference>
<gene>
    <name evidence="3" type="ORF">AB675_10725</name>
</gene>
<dbReference type="PANTHER" id="PTHR43147:SF2">
    <property type="entry name" value="NADP-DEPENDENT OXIDOREDUCTASE DOMAIN-CONTAINING PROTEIN"/>
    <property type="match status" value="1"/>
</dbReference>
<organism evidence="3 4">
    <name type="scientific">Cyphellophora attinorum</name>
    <dbReference type="NCBI Taxonomy" id="1664694"/>
    <lineage>
        <taxon>Eukaryota</taxon>
        <taxon>Fungi</taxon>
        <taxon>Dikarya</taxon>
        <taxon>Ascomycota</taxon>
        <taxon>Pezizomycotina</taxon>
        <taxon>Eurotiomycetes</taxon>
        <taxon>Chaetothyriomycetidae</taxon>
        <taxon>Chaetothyriales</taxon>
        <taxon>Cyphellophoraceae</taxon>
        <taxon>Cyphellophora</taxon>
    </lineage>
</organism>
<comment type="caution">
    <text evidence="3">The sequence shown here is derived from an EMBL/GenBank/DDBJ whole genome shotgun (WGS) entry which is preliminary data.</text>
</comment>
<dbReference type="SUPFAM" id="SSF55298">
    <property type="entry name" value="YjgF-like"/>
    <property type="match status" value="1"/>
</dbReference>
<dbReference type="VEuPathDB" id="FungiDB:AB675_10725"/>
<dbReference type="Pfam" id="PF00248">
    <property type="entry name" value="Aldo_ket_red"/>
    <property type="match status" value="1"/>
</dbReference>
<reference evidence="3 4" key="1">
    <citation type="submission" date="2015-06" db="EMBL/GenBank/DDBJ databases">
        <title>Draft genome of the ant-associated black yeast Phialophora attae CBS 131958.</title>
        <authorList>
            <person name="Moreno L.F."/>
            <person name="Stielow B.J."/>
            <person name="de Hoog S."/>
            <person name="Vicente V.A."/>
            <person name="Weiss V.A."/>
            <person name="de Vries M."/>
            <person name="Cruz L.M."/>
            <person name="Souza E.M."/>
        </authorList>
    </citation>
    <scope>NUCLEOTIDE SEQUENCE [LARGE SCALE GENOMIC DNA]</scope>
    <source>
        <strain evidence="3 4">CBS 131958</strain>
    </source>
</reference>
<dbReference type="Proteomes" id="UP000038010">
    <property type="component" value="Unassembled WGS sequence"/>
</dbReference>
<dbReference type="STRING" id="1664694.A0A0N1H594"/>
<accession>A0A0N1H594</accession>
<evidence type="ECO:0000313" key="3">
    <source>
        <dbReference type="EMBL" id="KPI40770.1"/>
    </source>
</evidence>
<dbReference type="InterPro" id="IPR023210">
    <property type="entry name" value="NADP_OxRdtase_dom"/>
</dbReference>
<dbReference type="InterPro" id="IPR035959">
    <property type="entry name" value="RutC-like_sf"/>
</dbReference>
<protein>
    <recommendedName>
        <fullName evidence="2">NADP-dependent oxidoreductase domain-containing protein</fullName>
    </recommendedName>
</protein>
<feature type="domain" description="NADP-dependent oxidoreductase" evidence="2">
    <location>
        <begin position="24"/>
        <end position="308"/>
    </location>
</feature>
<dbReference type="EMBL" id="LFJN01000011">
    <property type="protein sequence ID" value="KPI40770.1"/>
    <property type="molecule type" value="Genomic_DNA"/>
</dbReference>
<evidence type="ECO:0000313" key="4">
    <source>
        <dbReference type="Proteomes" id="UP000038010"/>
    </source>
</evidence>
<keyword evidence="1" id="KW-0560">Oxidoreductase</keyword>
<dbReference type="PANTHER" id="PTHR43147">
    <property type="entry name" value="PROTEIN TAS"/>
    <property type="match status" value="1"/>
</dbReference>
<sequence length="493" mass="53735">MGSMAPLPQIERTNLPGSTRSISRIINGLWQLAGGHDEHVDLASAAGVMDDLIQEGFDTFDMADHYGDAELVVGKHNELARTTGNSKSVSFSKWCPEEDGVMSFENAEAAVDRALQRMGQERIELMQYHAWNFCDPTYLHNLTHLQRLQKNGKIGLIGLTNTDAAHLKLLLDSGFRIATNQVPTSVIDRRLTRGRLNDICLKHDVGILAYGTLLGGFLSEKWLDQPEPADDESKPLNWSLKKALDKIAKRHGVSISAVACRYVLDIPSVKAIIVGTRLTSDSKRYLPRNLETFSVELTEDDRVLIKEAQKGLTDVPGDCGDEYRRPPYLTASGDLSHHLSDRDRSDEVRTAIAKGQRVEYMSGSKWEPIAGYCRAVRTGNCIRVSGTTANSPVSSLSAIGGSSPSSQTVHILDIIEGALKAWGLQVSQAHGWVFQNAGVLPANTLVVSGLIGDEMLVEIEAEAEVGCADNGVVRVSNKAVAKTTQTSPTHKSK</sequence>
<evidence type="ECO:0000256" key="1">
    <source>
        <dbReference type="ARBA" id="ARBA00023002"/>
    </source>
</evidence>
<dbReference type="GO" id="GO:0016491">
    <property type="term" value="F:oxidoreductase activity"/>
    <property type="evidence" value="ECO:0007669"/>
    <property type="project" value="UniProtKB-KW"/>
</dbReference>
<keyword evidence="4" id="KW-1185">Reference proteome</keyword>
<dbReference type="RefSeq" id="XP_018000733.1">
    <property type="nucleotide sequence ID" value="XM_018139515.1"/>
</dbReference>
<evidence type="ECO:0000259" key="2">
    <source>
        <dbReference type="Pfam" id="PF00248"/>
    </source>
</evidence>
<dbReference type="SUPFAM" id="SSF51430">
    <property type="entry name" value="NAD(P)-linked oxidoreductase"/>
    <property type="match status" value="1"/>
</dbReference>
<dbReference type="AlphaFoldDB" id="A0A0N1H594"/>
<dbReference type="Gene3D" id="3.30.1330.40">
    <property type="entry name" value="RutC-like"/>
    <property type="match status" value="1"/>
</dbReference>
<dbReference type="Gene3D" id="3.20.20.100">
    <property type="entry name" value="NADP-dependent oxidoreductase domain"/>
    <property type="match status" value="1"/>
</dbReference>
<dbReference type="OrthoDB" id="686384at2759"/>
<name>A0A0N1H594_9EURO</name>
<proteinExistence type="predicted"/>